<name>A0A2P6PUY8_ROSCH</name>
<comment type="caution">
    <text evidence="1">The sequence shown here is derived from an EMBL/GenBank/DDBJ whole genome shotgun (WGS) entry which is preliminary data.</text>
</comment>
<evidence type="ECO:0000313" key="1">
    <source>
        <dbReference type="EMBL" id="PRQ25734.1"/>
    </source>
</evidence>
<keyword evidence="2" id="KW-1185">Reference proteome</keyword>
<proteinExistence type="predicted"/>
<dbReference type="PANTHER" id="PTHR34538">
    <property type="entry name" value="EXPRESSED PROTEIN"/>
    <property type="match status" value="1"/>
</dbReference>
<dbReference type="EMBL" id="PDCK01000044">
    <property type="protein sequence ID" value="PRQ25734.1"/>
    <property type="molecule type" value="Genomic_DNA"/>
</dbReference>
<dbReference type="PANTHER" id="PTHR34538:SF4">
    <property type="entry name" value="EXPRESSED PROTEIN"/>
    <property type="match status" value="1"/>
</dbReference>
<reference evidence="1 2" key="1">
    <citation type="journal article" date="2018" name="Nat. Genet.">
        <title>The Rosa genome provides new insights in the design of modern roses.</title>
        <authorList>
            <person name="Bendahmane M."/>
        </authorList>
    </citation>
    <scope>NUCLEOTIDE SEQUENCE [LARGE SCALE GENOMIC DNA]</scope>
    <source>
        <strain evidence="2">cv. Old Blush</strain>
    </source>
</reference>
<accession>A0A2P6PUY8</accession>
<dbReference type="AlphaFoldDB" id="A0A2P6PUY8"/>
<organism evidence="1 2">
    <name type="scientific">Rosa chinensis</name>
    <name type="common">China rose</name>
    <dbReference type="NCBI Taxonomy" id="74649"/>
    <lineage>
        <taxon>Eukaryota</taxon>
        <taxon>Viridiplantae</taxon>
        <taxon>Streptophyta</taxon>
        <taxon>Embryophyta</taxon>
        <taxon>Tracheophyta</taxon>
        <taxon>Spermatophyta</taxon>
        <taxon>Magnoliopsida</taxon>
        <taxon>eudicotyledons</taxon>
        <taxon>Gunneridae</taxon>
        <taxon>Pentapetalae</taxon>
        <taxon>rosids</taxon>
        <taxon>fabids</taxon>
        <taxon>Rosales</taxon>
        <taxon>Rosaceae</taxon>
        <taxon>Rosoideae</taxon>
        <taxon>Rosoideae incertae sedis</taxon>
        <taxon>Rosa</taxon>
    </lineage>
</organism>
<dbReference type="Proteomes" id="UP000238479">
    <property type="component" value="Chromosome 6"/>
</dbReference>
<dbReference type="Gramene" id="PRQ25734">
    <property type="protein sequence ID" value="PRQ25734"/>
    <property type="gene ID" value="RchiOBHm_Chr6g0286891"/>
</dbReference>
<dbReference type="OMA" id="FHRKTRV"/>
<sequence length="97" mass="11076">MKVSRISSLWRMQFLKLGRRIASSRPAVTLGSVETGASFGFFSGSHLLGQLIRKLKSQCKQAFGRQKRYAQFSYDIHSYSLNFDNGFDDHVSPHSFR</sequence>
<protein>
    <submittedName>
        <fullName evidence="1">Uncharacterized protein</fullName>
    </submittedName>
</protein>
<evidence type="ECO:0000313" key="2">
    <source>
        <dbReference type="Proteomes" id="UP000238479"/>
    </source>
</evidence>
<gene>
    <name evidence="1" type="ORF">RchiOBHm_Chr6g0286891</name>
</gene>